<keyword evidence="2" id="KW-1185">Reference proteome</keyword>
<name>A0A0L7KP28_OPEBR</name>
<comment type="caution">
    <text evidence="1">The sequence shown here is derived from an EMBL/GenBank/DDBJ whole genome shotgun (WGS) entry which is preliminary data.</text>
</comment>
<protein>
    <submittedName>
        <fullName evidence="1">Uncharacterized protein</fullName>
    </submittedName>
</protein>
<evidence type="ECO:0000313" key="1">
    <source>
        <dbReference type="EMBL" id="KOB64860.1"/>
    </source>
</evidence>
<gene>
    <name evidence="1" type="ORF">OBRU01_18806</name>
</gene>
<dbReference type="EMBL" id="JTDY01007907">
    <property type="protein sequence ID" value="KOB64860.1"/>
    <property type="molecule type" value="Genomic_DNA"/>
</dbReference>
<proteinExistence type="predicted"/>
<dbReference type="AlphaFoldDB" id="A0A0L7KP28"/>
<accession>A0A0L7KP28</accession>
<organism evidence="1 2">
    <name type="scientific">Operophtera brumata</name>
    <name type="common">Winter moth</name>
    <name type="synonym">Phalaena brumata</name>
    <dbReference type="NCBI Taxonomy" id="104452"/>
    <lineage>
        <taxon>Eukaryota</taxon>
        <taxon>Metazoa</taxon>
        <taxon>Ecdysozoa</taxon>
        <taxon>Arthropoda</taxon>
        <taxon>Hexapoda</taxon>
        <taxon>Insecta</taxon>
        <taxon>Pterygota</taxon>
        <taxon>Neoptera</taxon>
        <taxon>Endopterygota</taxon>
        <taxon>Lepidoptera</taxon>
        <taxon>Glossata</taxon>
        <taxon>Ditrysia</taxon>
        <taxon>Geometroidea</taxon>
        <taxon>Geometridae</taxon>
        <taxon>Larentiinae</taxon>
        <taxon>Operophtera</taxon>
    </lineage>
</organism>
<dbReference type="Proteomes" id="UP000037510">
    <property type="component" value="Unassembled WGS sequence"/>
</dbReference>
<sequence length="75" mass="8319">MSIGKIGQFDIDSGNWTLYCERVELYYKANDIKDELKLPTLITLAGDLSNLSKLVVVDARVKGLLDARRVSSNSS</sequence>
<evidence type="ECO:0000313" key="2">
    <source>
        <dbReference type="Proteomes" id="UP000037510"/>
    </source>
</evidence>
<reference evidence="1 2" key="1">
    <citation type="journal article" date="2015" name="Genome Biol. Evol.">
        <title>The genome of winter moth (Operophtera brumata) provides a genomic perspective on sexual dimorphism and phenology.</title>
        <authorList>
            <person name="Derks M.F."/>
            <person name="Smit S."/>
            <person name="Salis L."/>
            <person name="Schijlen E."/>
            <person name="Bossers A."/>
            <person name="Mateman C."/>
            <person name="Pijl A.S."/>
            <person name="de Ridder D."/>
            <person name="Groenen M.A."/>
            <person name="Visser M.E."/>
            <person name="Megens H.J."/>
        </authorList>
    </citation>
    <scope>NUCLEOTIDE SEQUENCE [LARGE SCALE GENOMIC DNA]</scope>
    <source>
        <strain evidence="1">WM2013NL</strain>
        <tissue evidence="1">Head and thorax</tissue>
    </source>
</reference>